<dbReference type="RefSeq" id="XP_009531702.1">
    <property type="nucleotide sequence ID" value="XM_009533407.1"/>
</dbReference>
<evidence type="ECO:0000256" key="1">
    <source>
        <dbReference type="SAM" id="Phobius"/>
    </source>
</evidence>
<organism evidence="2 3">
    <name type="scientific">Phytophthora sojae (strain P6497)</name>
    <name type="common">Soybean stem and root rot agent</name>
    <name type="synonym">Phytophthora megasperma f. sp. glycines</name>
    <dbReference type="NCBI Taxonomy" id="1094619"/>
    <lineage>
        <taxon>Eukaryota</taxon>
        <taxon>Sar</taxon>
        <taxon>Stramenopiles</taxon>
        <taxon>Oomycota</taxon>
        <taxon>Peronosporomycetes</taxon>
        <taxon>Peronosporales</taxon>
        <taxon>Peronosporaceae</taxon>
        <taxon>Phytophthora</taxon>
    </lineage>
</organism>
<gene>
    <name evidence="2" type="ORF">PHYSODRAFT_303483</name>
</gene>
<protein>
    <submittedName>
        <fullName evidence="2">Uncharacterized protein</fullName>
    </submittedName>
</protein>
<evidence type="ECO:0000313" key="3">
    <source>
        <dbReference type="Proteomes" id="UP000002640"/>
    </source>
</evidence>
<keyword evidence="1" id="KW-0812">Transmembrane</keyword>
<evidence type="ECO:0000313" key="2">
    <source>
        <dbReference type="EMBL" id="EGZ14273.1"/>
    </source>
</evidence>
<accession>G4ZR51</accession>
<keyword evidence="3" id="KW-1185">Reference proteome</keyword>
<feature type="transmembrane region" description="Helical" evidence="1">
    <location>
        <begin position="147"/>
        <end position="168"/>
    </location>
</feature>
<keyword evidence="1" id="KW-1133">Transmembrane helix</keyword>
<dbReference type="AlphaFoldDB" id="G4ZR51"/>
<keyword evidence="1" id="KW-0472">Membrane</keyword>
<dbReference type="KEGG" id="psoj:PHYSODRAFT_303483"/>
<feature type="transmembrane region" description="Helical" evidence="1">
    <location>
        <begin position="77"/>
        <end position="98"/>
    </location>
</feature>
<feature type="transmembrane region" description="Helical" evidence="1">
    <location>
        <begin position="180"/>
        <end position="201"/>
    </location>
</feature>
<dbReference type="EMBL" id="JH159156">
    <property type="protein sequence ID" value="EGZ14273.1"/>
    <property type="molecule type" value="Genomic_DNA"/>
</dbReference>
<dbReference type="InParanoid" id="G4ZR51"/>
<sequence>MDVDSVSSGVTDVTLAATTAAVERYVASQQVSASGVGFARLPEALQGNVPAATGVECGHAAHEQDVAAAHELDAVSWIVHCMLCTSFTFAVDAVDFTFAFDAVDFFDLCFFALGYVVAAPSASTVLPDVGFVFTLVVLRVEFFGSDWLRRLLAFFLAALPPVALANLARSWDGNRTKYGFFLRRWPVVLLTLVALSSRLGLI</sequence>
<reference evidence="2 3" key="1">
    <citation type="journal article" date="2006" name="Science">
        <title>Phytophthora genome sequences uncover evolutionary origins and mechanisms of pathogenesis.</title>
        <authorList>
            <person name="Tyler B.M."/>
            <person name="Tripathy S."/>
            <person name="Zhang X."/>
            <person name="Dehal P."/>
            <person name="Jiang R.H."/>
            <person name="Aerts A."/>
            <person name="Arredondo F.D."/>
            <person name="Baxter L."/>
            <person name="Bensasson D."/>
            <person name="Beynon J.L."/>
            <person name="Chapman J."/>
            <person name="Damasceno C.M."/>
            <person name="Dorrance A.E."/>
            <person name="Dou D."/>
            <person name="Dickerman A.W."/>
            <person name="Dubchak I.L."/>
            <person name="Garbelotto M."/>
            <person name="Gijzen M."/>
            <person name="Gordon S.G."/>
            <person name="Govers F."/>
            <person name="Grunwald N.J."/>
            <person name="Huang W."/>
            <person name="Ivors K.L."/>
            <person name="Jones R.W."/>
            <person name="Kamoun S."/>
            <person name="Krampis K."/>
            <person name="Lamour K.H."/>
            <person name="Lee M.K."/>
            <person name="McDonald W.H."/>
            <person name="Medina M."/>
            <person name="Meijer H.J."/>
            <person name="Nordberg E.K."/>
            <person name="Maclean D.J."/>
            <person name="Ospina-Giraldo M.D."/>
            <person name="Morris P.F."/>
            <person name="Phuntumart V."/>
            <person name="Putnam N.H."/>
            <person name="Rash S."/>
            <person name="Rose J.K."/>
            <person name="Sakihama Y."/>
            <person name="Salamov A.A."/>
            <person name="Savidor A."/>
            <person name="Scheuring C.F."/>
            <person name="Smith B.M."/>
            <person name="Sobral B.W."/>
            <person name="Terry A."/>
            <person name="Torto-Alalibo T.A."/>
            <person name="Win J."/>
            <person name="Xu Z."/>
            <person name="Zhang H."/>
            <person name="Grigoriev I.V."/>
            <person name="Rokhsar D.S."/>
            <person name="Boore J.L."/>
        </authorList>
    </citation>
    <scope>NUCLEOTIDE SEQUENCE [LARGE SCALE GENOMIC DNA]</scope>
    <source>
        <strain evidence="2 3">P6497</strain>
    </source>
</reference>
<feature type="transmembrane region" description="Helical" evidence="1">
    <location>
        <begin position="105"/>
        <end position="127"/>
    </location>
</feature>
<proteinExistence type="predicted"/>
<dbReference type="GeneID" id="20642286"/>
<dbReference type="Proteomes" id="UP000002640">
    <property type="component" value="Unassembled WGS sequence"/>
</dbReference>
<name>G4ZR51_PHYSP</name>